<reference evidence="5" key="1">
    <citation type="submission" date="2020-09" db="EMBL/GenBank/DDBJ databases">
        <authorList>
            <person name="Kikuchi T."/>
        </authorList>
    </citation>
    <scope>NUCLEOTIDE SEQUENCE</scope>
    <source>
        <strain evidence="5">SH1</strain>
    </source>
</reference>
<dbReference type="EMBL" id="CAJFDH010000005">
    <property type="protein sequence ID" value="CAD5224262.1"/>
    <property type="molecule type" value="Genomic_DNA"/>
</dbReference>
<keyword evidence="1 3" id="KW-0853">WD repeat</keyword>
<accession>A0A811L968</accession>
<dbReference type="SUPFAM" id="SSF50978">
    <property type="entry name" value="WD40 repeat-like"/>
    <property type="match status" value="1"/>
</dbReference>
<dbReference type="GO" id="GO:0005737">
    <property type="term" value="C:cytoplasm"/>
    <property type="evidence" value="ECO:0007669"/>
    <property type="project" value="TreeGrafter"/>
</dbReference>
<dbReference type="Gene3D" id="2.130.10.10">
    <property type="entry name" value="YVTN repeat-like/Quinoprotein amine dehydrogenase"/>
    <property type="match status" value="3"/>
</dbReference>
<evidence type="ECO:0000256" key="1">
    <source>
        <dbReference type="ARBA" id="ARBA00022574"/>
    </source>
</evidence>
<evidence type="ECO:0000256" key="3">
    <source>
        <dbReference type="PROSITE-ProRule" id="PRU00221"/>
    </source>
</evidence>
<sequence>MSALTEGTSSWYHALEQREYGQNPLKSIDPIQRHTKKTLYQRDVKGHMGCVNALEFSADEQYLLSGGDDCRVFLWNTHDLMLSEKPVPCRIMDESHNSNIFAVDFSIDNKTGYSAGNDRMFYAHDIETGLGLYNLSGGGPFHRIDAHPTSENICVATNEDGKFHIIDTRAKEQTAYNVSCSAYSAVYNPQHPELLLIATRKKGMSIRDIRKPEEDMVTFASNGSNCTRKATFARWSPNGEAAAAVISGSGLIYLNILSDNMVKLNDPEYLNSCTLKSCEFIGEDYLLCGSDKWDIYAWKLPTGDSNVESVSEAVKLKGHRSIVNHIRYSPANNIIASSGVEKVIKCWSPYKLPEAYRDPVRREMCDPFSISRYLQENDLDSVEEDLATLGQFDHYLRQAMSTSGTALDDSSDDSDFENGDIGELLRFAVVRFNQYDDTLSDMVTDEEYANEIPFSESSTENEEDLETEVE</sequence>
<dbReference type="PROSITE" id="PS50294">
    <property type="entry name" value="WD_REPEATS_REGION"/>
    <property type="match status" value="2"/>
</dbReference>
<protein>
    <recommendedName>
        <fullName evidence="7">WD_REPEATS_REGION domain-containing protein</fullName>
    </recommendedName>
</protein>
<keyword evidence="2" id="KW-0677">Repeat</keyword>
<evidence type="ECO:0000313" key="5">
    <source>
        <dbReference type="EMBL" id="CAD5224262.1"/>
    </source>
</evidence>
<comment type="caution">
    <text evidence="5">The sequence shown here is derived from an EMBL/GenBank/DDBJ whole genome shotgun (WGS) entry which is preliminary data.</text>
</comment>
<feature type="repeat" description="WD" evidence="3">
    <location>
        <begin position="44"/>
        <end position="76"/>
    </location>
</feature>
<proteinExistence type="predicted"/>
<dbReference type="PANTHER" id="PTHR15574:SF43">
    <property type="entry name" value="DDB1- AND CUL4-ASSOCIATED FACTOR 5"/>
    <property type="match status" value="1"/>
</dbReference>
<evidence type="ECO:0000256" key="2">
    <source>
        <dbReference type="ARBA" id="ARBA00022737"/>
    </source>
</evidence>
<evidence type="ECO:0000256" key="4">
    <source>
        <dbReference type="SAM" id="MobiDB-lite"/>
    </source>
</evidence>
<dbReference type="InterPro" id="IPR015943">
    <property type="entry name" value="WD40/YVTN_repeat-like_dom_sf"/>
</dbReference>
<dbReference type="Proteomes" id="UP000783686">
    <property type="component" value="Unassembled WGS sequence"/>
</dbReference>
<dbReference type="InterPro" id="IPR045151">
    <property type="entry name" value="DCAF8"/>
</dbReference>
<dbReference type="EMBL" id="CAJFCW020000005">
    <property type="protein sequence ID" value="CAG9119774.1"/>
    <property type="molecule type" value="Genomic_DNA"/>
</dbReference>
<dbReference type="InterPro" id="IPR001680">
    <property type="entry name" value="WD40_rpt"/>
</dbReference>
<dbReference type="PROSITE" id="PS50082">
    <property type="entry name" value="WD_REPEATS_2"/>
    <property type="match status" value="2"/>
</dbReference>
<feature type="compositionally biased region" description="Acidic residues" evidence="4">
    <location>
        <begin position="459"/>
        <end position="470"/>
    </location>
</feature>
<evidence type="ECO:0008006" key="7">
    <source>
        <dbReference type="Google" id="ProtNLM"/>
    </source>
</evidence>
<feature type="repeat" description="WD" evidence="3">
    <location>
        <begin position="316"/>
        <end position="348"/>
    </location>
</feature>
<dbReference type="OrthoDB" id="4869960at2759"/>
<dbReference type="Proteomes" id="UP000614601">
    <property type="component" value="Unassembled WGS sequence"/>
</dbReference>
<gene>
    <name evidence="5" type="ORF">BOKJ2_LOCUS10991</name>
</gene>
<dbReference type="PANTHER" id="PTHR15574">
    <property type="entry name" value="WD REPEAT DOMAIN-CONTAINING FAMILY"/>
    <property type="match status" value="1"/>
</dbReference>
<organism evidence="5 6">
    <name type="scientific">Bursaphelenchus okinawaensis</name>
    <dbReference type="NCBI Taxonomy" id="465554"/>
    <lineage>
        <taxon>Eukaryota</taxon>
        <taxon>Metazoa</taxon>
        <taxon>Ecdysozoa</taxon>
        <taxon>Nematoda</taxon>
        <taxon>Chromadorea</taxon>
        <taxon>Rhabditida</taxon>
        <taxon>Tylenchina</taxon>
        <taxon>Tylenchomorpha</taxon>
        <taxon>Aphelenchoidea</taxon>
        <taxon>Aphelenchoididae</taxon>
        <taxon>Bursaphelenchus</taxon>
    </lineage>
</organism>
<dbReference type="Pfam" id="PF00400">
    <property type="entry name" value="WD40"/>
    <property type="match status" value="2"/>
</dbReference>
<dbReference type="GO" id="GO:0080008">
    <property type="term" value="C:Cul4-RING E3 ubiquitin ligase complex"/>
    <property type="evidence" value="ECO:0007669"/>
    <property type="project" value="TreeGrafter"/>
</dbReference>
<keyword evidence="6" id="KW-1185">Reference proteome</keyword>
<dbReference type="SMART" id="SM00320">
    <property type="entry name" value="WD40"/>
    <property type="match status" value="4"/>
</dbReference>
<dbReference type="InterPro" id="IPR036322">
    <property type="entry name" value="WD40_repeat_dom_sf"/>
</dbReference>
<feature type="region of interest" description="Disordered" evidence="4">
    <location>
        <begin position="442"/>
        <end position="470"/>
    </location>
</feature>
<dbReference type="AlphaFoldDB" id="A0A811L968"/>
<dbReference type="GO" id="GO:0045717">
    <property type="term" value="P:negative regulation of fatty acid biosynthetic process"/>
    <property type="evidence" value="ECO:0007669"/>
    <property type="project" value="TreeGrafter"/>
</dbReference>
<name>A0A811L968_9BILA</name>
<evidence type="ECO:0000313" key="6">
    <source>
        <dbReference type="Proteomes" id="UP000614601"/>
    </source>
</evidence>